<dbReference type="RefSeq" id="XP_025463839.1">
    <property type="nucleotide sequence ID" value="XM_025616494.1"/>
</dbReference>
<dbReference type="Proteomes" id="UP000246702">
    <property type="component" value="Unassembled WGS sequence"/>
</dbReference>
<dbReference type="Gene3D" id="1.10.600.10">
    <property type="entry name" value="Farnesyl Diphosphate Synthase"/>
    <property type="match status" value="1"/>
</dbReference>
<dbReference type="InterPro" id="IPR008949">
    <property type="entry name" value="Isoprenoid_synthase_dom_sf"/>
</dbReference>
<evidence type="ECO:0000256" key="2">
    <source>
        <dbReference type="ARBA" id="ARBA00023239"/>
    </source>
</evidence>
<dbReference type="AlphaFoldDB" id="A0A317VQP4"/>
<dbReference type="GeneID" id="37118637"/>
<proteinExistence type="inferred from homology"/>
<evidence type="ECO:0000256" key="1">
    <source>
        <dbReference type="ARBA" id="ARBA00007946"/>
    </source>
</evidence>
<accession>A0A317VQP4</accession>
<dbReference type="Pfam" id="PF06330">
    <property type="entry name" value="TRI5"/>
    <property type="match status" value="1"/>
</dbReference>
<name>A0A317VQP4_9EURO</name>
<evidence type="ECO:0000313" key="4">
    <source>
        <dbReference type="Proteomes" id="UP000246702"/>
    </source>
</evidence>
<evidence type="ECO:0000313" key="3">
    <source>
        <dbReference type="EMBL" id="PWY75212.1"/>
    </source>
</evidence>
<reference evidence="3 4" key="1">
    <citation type="submission" date="2016-12" db="EMBL/GenBank/DDBJ databases">
        <title>The genomes of Aspergillus section Nigri reveals drivers in fungal speciation.</title>
        <authorList>
            <consortium name="DOE Joint Genome Institute"/>
            <person name="Vesth T.C."/>
            <person name="Nybo J."/>
            <person name="Theobald S."/>
            <person name="Brandl J."/>
            <person name="Frisvad J.C."/>
            <person name="Nielsen K.F."/>
            <person name="Lyhne E.K."/>
            <person name="Kogle M.E."/>
            <person name="Kuo A."/>
            <person name="Riley R."/>
            <person name="Clum A."/>
            <person name="Nolan M."/>
            <person name="Lipzen A."/>
            <person name="Salamov A."/>
            <person name="Henrissat B."/>
            <person name="Wiebenga A."/>
            <person name="De Vries R.P."/>
            <person name="Grigoriev I.V."/>
            <person name="Mortensen U.H."/>
            <person name="Andersen M.R."/>
            <person name="Baker S.E."/>
        </authorList>
    </citation>
    <scope>NUCLEOTIDE SEQUENCE [LARGE SCALE GENOMIC DNA]</scope>
    <source>
        <strain evidence="3 4">CBS 115572</strain>
    </source>
</reference>
<dbReference type="InterPro" id="IPR024652">
    <property type="entry name" value="Trichodiene_synth"/>
</dbReference>
<dbReference type="STRING" id="1450535.A0A317VQP4"/>
<dbReference type="EMBL" id="MSFK01000029">
    <property type="protein sequence ID" value="PWY75212.1"/>
    <property type="molecule type" value="Genomic_DNA"/>
</dbReference>
<organism evidence="3 4">
    <name type="scientific">Aspergillus sclerotioniger CBS 115572</name>
    <dbReference type="NCBI Taxonomy" id="1450535"/>
    <lineage>
        <taxon>Eukaryota</taxon>
        <taxon>Fungi</taxon>
        <taxon>Dikarya</taxon>
        <taxon>Ascomycota</taxon>
        <taxon>Pezizomycotina</taxon>
        <taxon>Eurotiomycetes</taxon>
        <taxon>Eurotiomycetidae</taxon>
        <taxon>Eurotiales</taxon>
        <taxon>Aspergillaceae</taxon>
        <taxon>Aspergillus</taxon>
        <taxon>Aspergillus subgen. Circumdati</taxon>
    </lineage>
</organism>
<keyword evidence="4" id="KW-1185">Reference proteome</keyword>
<gene>
    <name evidence="3" type="ORF">BO94DRAFT_605540</name>
</gene>
<keyword evidence="2" id="KW-0456">Lyase</keyword>
<protein>
    <submittedName>
        <fullName evidence="3">Terpenoid synthase</fullName>
    </submittedName>
</protein>
<dbReference type="GO" id="GO:0016838">
    <property type="term" value="F:carbon-oxygen lyase activity, acting on phosphates"/>
    <property type="evidence" value="ECO:0007669"/>
    <property type="project" value="InterPro"/>
</dbReference>
<dbReference type="SUPFAM" id="SSF48576">
    <property type="entry name" value="Terpenoid synthases"/>
    <property type="match status" value="1"/>
</dbReference>
<comment type="similarity">
    <text evidence="1">Belongs to the trichodiene synthase family.</text>
</comment>
<comment type="caution">
    <text evidence="3">The sequence shown here is derived from an EMBL/GenBank/DDBJ whole genome shotgun (WGS) entry which is preliminary data.</text>
</comment>
<dbReference type="OrthoDB" id="2998174at2759"/>
<sequence>MDKILYGTLCQQLLDKLSYDKNHVPFRPFSQDLPRPSWSTPAEWNAAIMVSKLFYFYIDEFTQQKILLFVAHFWRHDRGDPTSVSAAKTFVPTLLSSTDQLPQVQQDYISLLHSLSHDYNAFDIGRIFKSVVDFMSGVIAEAEFLPRISQSPPSDGQFLRRMTGMGDAFAHLCFPRALNIPPEDYILLIPELDNFMDHVNDVLSFYKESIVGEEAENHILRHARLNGVSVQESVEHFMMLAEQSAGNIRRLAACTPELQRVMELFLQGYIRFNTECPRYRLKECMQGIEYRWWGV</sequence>